<evidence type="ECO:0000313" key="3">
    <source>
        <dbReference type="EMBL" id="KAG7092353.1"/>
    </source>
</evidence>
<keyword evidence="4" id="KW-1185">Reference proteome</keyword>
<reference evidence="3" key="1">
    <citation type="journal article" date="2021" name="Genome Biol. Evol.">
        <title>The assembled and annotated genome of the fairy-ring fungus Marasmius oreades.</title>
        <authorList>
            <person name="Hiltunen M."/>
            <person name="Ament-Velasquez S.L."/>
            <person name="Johannesson H."/>
        </authorList>
    </citation>
    <scope>NUCLEOTIDE SEQUENCE</scope>
    <source>
        <strain evidence="3">03SP1</strain>
    </source>
</reference>
<evidence type="ECO:0000256" key="1">
    <source>
        <dbReference type="SAM" id="MobiDB-lite"/>
    </source>
</evidence>
<dbReference type="EMBL" id="CM032185">
    <property type="protein sequence ID" value="KAG7092353.1"/>
    <property type="molecule type" value="Genomic_DNA"/>
</dbReference>
<protein>
    <submittedName>
        <fullName evidence="3">Uncharacterized protein</fullName>
    </submittedName>
</protein>
<organism evidence="3 4">
    <name type="scientific">Marasmius oreades</name>
    <name type="common">fairy-ring Marasmius</name>
    <dbReference type="NCBI Taxonomy" id="181124"/>
    <lineage>
        <taxon>Eukaryota</taxon>
        <taxon>Fungi</taxon>
        <taxon>Dikarya</taxon>
        <taxon>Basidiomycota</taxon>
        <taxon>Agaricomycotina</taxon>
        <taxon>Agaricomycetes</taxon>
        <taxon>Agaricomycetidae</taxon>
        <taxon>Agaricales</taxon>
        <taxon>Marasmiineae</taxon>
        <taxon>Marasmiaceae</taxon>
        <taxon>Marasmius</taxon>
    </lineage>
</organism>
<sequence>MSTAVDEQQPLLDPEAQSTSSIPNPSFRERLAALVESNPFHKTVIALIIIDTACVLADLGYTFINSWMQTSWSRRAGLARSSLNCVSQHLGFLPVRSSANTLRLWSETL</sequence>
<name>A0A9P7S0J5_9AGAR</name>
<evidence type="ECO:0000313" key="4">
    <source>
        <dbReference type="Proteomes" id="UP001049176"/>
    </source>
</evidence>
<dbReference type="RefSeq" id="XP_043008823.1">
    <property type="nucleotide sequence ID" value="XM_043153539.1"/>
</dbReference>
<dbReference type="Proteomes" id="UP001049176">
    <property type="component" value="Chromosome 5"/>
</dbReference>
<keyword evidence="2" id="KW-0472">Membrane</keyword>
<evidence type="ECO:0000256" key="2">
    <source>
        <dbReference type="SAM" id="Phobius"/>
    </source>
</evidence>
<gene>
    <name evidence="3" type="ORF">E1B28_008713</name>
</gene>
<accession>A0A9P7S0J5</accession>
<dbReference type="OrthoDB" id="427456at2759"/>
<keyword evidence="2" id="KW-1133">Transmembrane helix</keyword>
<dbReference type="GeneID" id="66077789"/>
<keyword evidence="2" id="KW-0812">Transmembrane</keyword>
<dbReference type="AlphaFoldDB" id="A0A9P7S0J5"/>
<proteinExistence type="predicted"/>
<dbReference type="KEGG" id="more:E1B28_008713"/>
<comment type="caution">
    <text evidence="3">The sequence shown here is derived from an EMBL/GenBank/DDBJ whole genome shotgun (WGS) entry which is preliminary data.</text>
</comment>
<feature type="region of interest" description="Disordered" evidence="1">
    <location>
        <begin position="1"/>
        <end position="24"/>
    </location>
</feature>
<feature type="transmembrane region" description="Helical" evidence="2">
    <location>
        <begin position="44"/>
        <end position="64"/>
    </location>
</feature>